<feature type="binding site" evidence="4">
    <location>
        <position position="185"/>
    </location>
    <ligand>
        <name>acetyl-CoA</name>
        <dbReference type="ChEBI" id="CHEBI:57288"/>
    </ligand>
</feature>
<reference evidence="6 7" key="1">
    <citation type="submission" date="2017-01" db="EMBL/GenBank/DDBJ databases">
        <title>Bacillus cereus isolates.</title>
        <authorList>
            <person name="Beno S.M."/>
        </authorList>
    </citation>
    <scope>NUCLEOTIDE SEQUENCE [LARGE SCALE GENOMIC DNA]</scope>
    <source>
        <strain evidence="6 7">FSL H8-0485</strain>
    </source>
</reference>
<dbReference type="InterPro" id="IPR041561">
    <property type="entry name" value="PglD_N"/>
</dbReference>
<dbReference type="InterPro" id="IPR020019">
    <property type="entry name" value="AcTrfase_PglD-like"/>
</dbReference>
<accession>A0A1S9TSX9</accession>
<dbReference type="PANTHER" id="PTHR43300">
    <property type="entry name" value="ACETYLTRANSFERASE"/>
    <property type="match status" value="1"/>
</dbReference>
<evidence type="ECO:0000256" key="3">
    <source>
        <dbReference type="PIRSR" id="PIRSR620019-1"/>
    </source>
</evidence>
<dbReference type="CDD" id="cd03360">
    <property type="entry name" value="LbH_AT_putative"/>
    <property type="match status" value="1"/>
</dbReference>
<evidence type="ECO:0000259" key="5">
    <source>
        <dbReference type="Pfam" id="PF17836"/>
    </source>
</evidence>
<dbReference type="SUPFAM" id="SSF51161">
    <property type="entry name" value="Trimeric LpxA-like enzymes"/>
    <property type="match status" value="1"/>
</dbReference>
<dbReference type="Gene3D" id="2.160.10.10">
    <property type="entry name" value="Hexapeptide repeat proteins"/>
    <property type="match status" value="1"/>
</dbReference>
<dbReference type="RefSeq" id="WP_078204651.1">
    <property type="nucleotide sequence ID" value="NZ_MUAJ01000006.1"/>
</dbReference>
<dbReference type="NCBIfam" id="TIGR03570">
    <property type="entry name" value="NeuD_NnaD"/>
    <property type="match status" value="1"/>
</dbReference>
<feature type="site" description="Increases basicity of active site His" evidence="3">
    <location>
        <position position="138"/>
    </location>
</feature>
<dbReference type="EMBL" id="MUAJ01000006">
    <property type="protein sequence ID" value="OOR12829.1"/>
    <property type="molecule type" value="Genomic_DNA"/>
</dbReference>
<dbReference type="PANTHER" id="PTHR43300:SF7">
    <property type="entry name" value="UDP-N-ACETYLBACILLOSAMINE N-ACETYLTRANSFERASE"/>
    <property type="match status" value="1"/>
</dbReference>
<dbReference type="Pfam" id="PF17836">
    <property type="entry name" value="PglD_N"/>
    <property type="match status" value="1"/>
</dbReference>
<dbReference type="GO" id="GO:0016740">
    <property type="term" value="F:transferase activity"/>
    <property type="evidence" value="ECO:0007669"/>
    <property type="project" value="UniProtKB-KW"/>
</dbReference>
<feature type="binding site" evidence="4">
    <location>
        <position position="69"/>
    </location>
    <ligand>
        <name>substrate</name>
    </ligand>
</feature>
<feature type="active site" description="Proton acceptor" evidence="3">
    <location>
        <position position="137"/>
    </location>
</feature>
<keyword evidence="1 6" id="KW-0808">Transferase</keyword>
<name>A0A1S9TSX9_BACCE</name>
<feature type="domain" description="PglD N-terminal" evidence="5">
    <location>
        <begin position="3"/>
        <end position="80"/>
    </location>
</feature>
<organism evidence="6 7">
    <name type="scientific">Bacillus cereus</name>
    <dbReference type="NCBI Taxonomy" id="1396"/>
    <lineage>
        <taxon>Bacteria</taxon>
        <taxon>Bacillati</taxon>
        <taxon>Bacillota</taxon>
        <taxon>Bacilli</taxon>
        <taxon>Bacillales</taxon>
        <taxon>Bacillaceae</taxon>
        <taxon>Bacillus</taxon>
        <taxon>Bacillus cereus group</taxon>
    </lineage>
</organism>
<evidence type="ECO:0000313" key="6">
    <source>
        <dbReference type="EMBL" id="OOR12829.1"/>
    </source>
</evidence>
<proteinExistence type="predicted"/>
<comment type="caution">
    <text evidence="6">The sequence shown here is derived from an EMBL/GenBank/DDBJ whole genome shotgun (WGS) entry which is preliminary data.</text>
</comment>
<dbReference type="InterPro" id="IPR050179">
    <property type="entry name" value="Trans_hexapeptide_repeat"/>
</dbReference>
<dbReference type="Gene3D" id="3.40.50.20">
    <property type="match status" value="1"/>
</dbReference>
<sequence>MKKIIIWGCGGHAREVNHLCEQLGYEVVGFLNEQPEMKGKIIDDIMVLGDLHDISSLKDKVEIVCAGVGDPIFKKRFVMKTKLAGFKIVNALIHPSVYISKRNAIGVGSIICEGSTITTNIKIGNFVIINRGSNISHDDSIGDYVTVGPGVNIAGNVTIEEGAYIGVGSSIREKINIGAWSIVGGGSFVKDHVPVNTLYAGVPAKFKKDVYKEKE</sequence>
<dbReference type="AlphaFoldDB" id="A0A1S9TSX9"/>
<evidence type="ECO:0000256" key="2">
    <source>
        <dbReference type="ARBA" id="ARBA00022737"/>
    </source>
</evidence>
<keyword evidence="2" id="KW-0677">Repeat</keyword>
<evidence type="ECO:0000313" key="7">
    <source>
        <dbReference type="Proteomes" id="UP000190906"/>
    </source>
</evidence>
<evidence type="ECO:0000256" key="4">
    <source>
        <dbReference type="PIRSR" id="PIRSR620019-2"/>
    </source>
</evidence>
<dbReference type="InterPro" id="IPR011004">
    <property type="entry name" value="Trimer_LpxA-like_sf"/>
</dbReference>
<dbReference type="PROSITE" id="PS00101">
    <property type="entry name" value="HEXAPEP_TRANSFERASES"/>
    <property type="match status" value="1"/>
</dbReference>
<protein>
    <submittedName>
        <fullName evidence="6">Acetyltransferase</fullName>
    </submittedName>
</protein>
<gene>
    <name evidence="6" type="ORF">BW897_09620</name>
</gene>
<dbReference type="Proteomes" id="UP000190906">
    <property type="component" value="Unassembled WGS sequence"/>
</dbReference>
<evidence type="ECO:0000256" key="1">
    <source>
        <dbReference type="ARBA" id="ARBA00022679"/>
    </source>
</evidence>
<dbReference type="InterPro" id="IPR018357">
    <property type="entry name" value="Hexapep_transf_CS"/>
</dbReference>